<proteinExistence type="predicted"/>
<protein>
    <submittedName>
        <fullName evidence="1">Uncharacterized protein</fullName>
    </submittedName>
</protein>
<dbReference type="AlphaFoldDB" id="A0A382DDY1"/>
<evidence type="ECO:0000313" key="1">
    <source>
        <dbReference type="EMBL" id="SVB36716.1"/>
    </source>
</evidence>
<reference evidence="1" key="1">
    <citation type="submission" date="2018-05" db="EMBL/GenBank/DDBJ databases">
        <authorList>
            <person name="Lanie J.A."/>
            <person name="Ng W.-L."/>
            <person name="Kazmierczak K.M."/>
            <person name="Andrzejewski T.M."/>
            <person name="Davidsen T.M."/>
            <person name="Wayne K.J."/>
            <person name="Tettelin H."/>
            <person name="Glass J.I."/>
            <person name="Rusch D."/>
            <person name="Podicherti R."/>
            <person name="Tsui H.-C.T."/>
            <person name="Winkler M.E."/>
        </authorList>
    </citation>
    <scope>NUCLEOTIDE SEQUENCE</scope>
</reference>
<dbReference type="EMBL" id="UINC01038950">
    <property type="protein sequence ID" value="SVB36716.1"/>
    <property type="molecule type" value="Genomic_DNA"/>
</dbReference>
<sequence>MTSDAQYVKAIKQAKESDKEHKFVHSIEMIVVFRDID</sequence>
<name>A0A382DDY1_9ZZZZ</name>
<dbReference type="Gene3D" id="3.30.190.20">
    <property type="match status" value="1"/>
</dbReference>
<organism evidence="1">
    <name type="scientific">marine metagenome</name>
    <dbReference type="NCBI Taxonomy" id="408172"/>
    <lineage>
        <taxon>unclassified sequences</taxon>
        <taxon>metagenomes</taxon>
        <taxon>ecological metagenomes</taxon>
    </lineage>
</organism>
<feature type="non-terminal residue" evidence="1">
    <location>
        <position position="37"/>
    </location>
</feature>
<accession>A0A382DDY1</accession>
<gene>
    <name evidence="1" type="ORF">METZ01_LOCUS189570</name>
</gene>